<dbReference type="AlphaFoldDB" id="A0AAV8VAN3"/>
<organism evidence="1 2">
    <name type="scientific">Exocentrus adspersus</name>
    <dbReference type="NCBI Taxonomy" id="1586481"/>
    <lineage>
        <taxon>Eukaryota</taxon>
        <taxon>Metazoa</taxon>
        <taxon>Ecdysozoa</taxon>
        <taxon>Arthropoda</taxon>
        <taxon>Hexapoda</taxon>
        <taxon>Insecta</taxon>
        <taxon>Pterygota</taxon>
        <taxon>Neoptera</taxon>
        <taxon>Endopterygota</taxon>
        <taxon>Coleoptera</taxon>
        <taxon>Polyphaga</taxon>
        <taxon>Cucujiformia</taxon>
        <taxon>Chrysomeloidea</taxon>
        <taxon>Cerambycidae</taxon>
        <taxon>Lamiinae</taxon>
        <taxon>Acanthocinini</taxon>
        <taxon>Exocentrus</taxon>
    </lineage>
</organism>
<accession>A0AAV8VAN3</accession>
<evidence type="ECO:0000313" key="1">
    <source>
        <dbReference type="EMBL" id="KAJ8911178.1"/>
    </source>
</evidence>
<name>A0AAV8VAN3_9CUCU</name>
<comment type="caution">
    <text evidence="1">The sequence shown here is derived from an EMBL/GenBank/DDBJ whole genome shotgun (WGS) entry which is preliminary data.</text>
</comment>
<proteinExistence type="predicted"/>
<keyword evidence="2" id="KW-1185">Reference proteome</keyword>
<sequence length="303" mass="34733">MTTAQRRSPRLVKDSSFSDMHHITANLAIVSFTNETEDRYSDLQLCQELLQKLCVDLDLTEIELSENQENSNVKNEVYHALLAKINKDPTTYKEAIRSDNREKWKTAVKEEFKSMKYIAMSKACQEAMALNNSLKLILDQSLTPVKLWCDNKAAQISAKHDGGKRLRYMTEIREHYITKESAIGKSKRITRYRSKSVPPRKSPVLPNISEHLISSTNTNINETITDRDVSIDFHVAELNKTNRRLNIKQPQYIALTRGCLKLYVNFPPDAIIKFGKDNVEKLLIKEVCHCKNSVTTASEPVLY</sequence>
<dbReference type="Proteomes" id="UP001159042">
    <property type="component" value="Unassembled WGS sequence"/>
</dbReference>
<reference evidence="1 2" key="1">
    <citation type="journal article" date="2023" name="Insect Mol. Biol.">
        <title>Genome sequencing provides insights into the evolution of gene families encoding plant cell wall-degrading enzymes in longhorned beetles.</title>
        <authorList>
            <person name="Shin N.R."/>
            <person name="Okamura Y."/>
            <person name="Kirsch R."/>
            <person name="Pauchet Y."/>
        </authorList>
    </citation>
    <scope>NUCLEOTIDE SEQUENCE [LARGE SCALE GENOMIC DNA]</scope>
    <source>
        <strain evidence="1">EAD_L_NR</strain>
    </source>
</reference>
<evidence type="ECO:0000313" key="2">
    <source>
        <dbReference type="Proteomes" id="UP001159042"/>
    </source>
</evidence>
<protein>
    <submittedName>
        <fullName evidence="1">Uncharacterized protein</fullName>
    </submittedName>
</protein>
<dbReference type="EMBL" id="JANEYG010000209">
    <property type="protein sequence ID" value="KAJ8911178.1"/>
    <property type="molecule type" value="Genomic_DNA"/>
</dbReference>
<gene>
    <name evidence="1" type="ORF">NQ315_006021</name>
</gene>